<dbReference type="EMBL" id="QKWP01000534">
    <property type="protein sequence ID" value="RIB18532.1"/>
    <property type="molecule type" value="Genomic_DNA"/>
</dbReference>
<dbReference type="OrthoDB" id="2441284at2759"/>
<protein>
    <submittedName>
        <fullName evidence="2">Uncharacterized protein</fullName>
    </submittedName>
</protein>
<feature type="region of interest" description="Disordered" evidence="1">
    <location>
        <begin position="360"/>
        <end position="381"/>
    </location>
</feature>
<feature type="compositionally biased region" description="Basic and acidic residues" evidence="1">
    <location>
        <begin position="159"/>
        <end position="180"/>
    </location>
</feature>
<dbReference type="Proteomes" id="UP000266673">
    <property type="component" value="Unassembled WGS sequence"/>
</dbReference>
<gene>
    <name evidence="2" type="ORF">C2G38_1342857</name>
</gene>
<keyword evidence="3" id="KW-1185">Reference proteome</keyword>
<evidence type="ECO:0000256" key="1">
    <source>
        <dbReference type="SAM" id="MobiDB-lite"/>
    </source>
</evidence>
<proteinExistence type="predicted"/>
<comment type="caution">
    <text evidence="2">The sequence shown here is derived from an EMBL/GenBank/DDBJ whole genome shotgun (WGS) entry which is preliminary data.</text>
</comment>
<feature type="region of interest" description="Disordered" evidence="1">
    <location>
        <begin position="145"/>
        <end position="183"/>
    </location>
</feature>
<name>A0A397V8Z5_9GLOM</name>
<accession>A0A397V8Z5</accession>
<feature type="region of interest" description="Disordered" evidence="1">
    <location>
        <begin position="1"/>
        <end position="20"/>
    </location>
</feature>
<organism evidence="2 3">
    <name type="scientific">Gigaspora rosea</name>
    <dbReference type="NCBI Taxonomy" id="44941"/>
    <lineage>
        <taxon>Eukaryota</taxon>
        <taxon>Fungi</taxon>
        <taxon>Fungi incertae sedis</taxon>
        <taxon>Mucoromycota</taxon>
        <taxon>Glomeromycotina</taxon>
        <taxon>Glomeromycetes</taxon>
        <taxon>Diversisporales</taxon>
        <taxon>Gigasporaceae</taxon>
        <taxon>Gigaspora</taxon>
    </lineage>
</organism>
<dbReference type="AlphaFoldDB" id="A0A397V8Z5"/>
<sequence length="381" mass="44263">MDAEQDLGMHRKNGEEEREVTVNLRYTPSTIQEEQSSSFPYRSLWTTETNDNKSGWDQNYHSHPMGRHLLYVHDKFPAQAQREESQKKEDEVYIYESGIPYISPSRPNSLLDDHTGAHPQFQKASNDDKCILEIEPAKDHQHYVRSITHGSRGMGQKKPKYDSKDERSISLSEGSERENNSRTGRMVVRELRGDQFMDLPITVEARTTNQIPNNINTDKRIDATMQKLPELSDMIEQLKDDPYGYHENSDEGLLDPEDKEYFYETFGITSVCPMFVDHSGLVVLMLDSRGIMFKWNEMDNSMKYMGRNLKEGLANHLYYRENICAIIESTGELIPVKEVEAHVEEQFDLAELVKVLTFKNKSRNKKNRNKKSKNKKSKKKK</sequence>
<evidence type="ECO:0000313" key="3">
    <source>
        <dbReference type="Proteomes" id="UP000266673"/>
    </source>
</evidence>
<dbReference type="STRING" id="44941.A0A397V8Z5"/>
<evidence type="ECO:0000313" key="2">
    <source>
        <dbReference type="EMBL" id="RIB18532.1"/>
    </source>
</evidence>
<reference evidence="2 3" key="1">
    <citation type="submission" date="2018-06" db="EMBL/GenBank/DDBJ databases">
        <title>Comparative genomics reveals the genomic features of Rhizophagus irregularis, R. cerebriforme, R. diaphanum and Gigaspora rosea, and their symbiotic lifestyle signature.</title>
        <authorList>
            <person name="Morin E."/>
            <person name="San Clemente H."/>
            <person name="Chen E.C.H."/>
            <person name="De La Providencia I."/>
            <person name="Hainaut M."/>
            <person name="Kuo A."/>
            <person name="Kohler A."/>
            <person name="Murat C."/>
            <person name="Tang N."/>
            <person name="Roy S."/>
            <person name="Loubradou J."/>
            <person name="Henrissat B."/>
            <person name="Grigoriev I.V."/>
            <person name="Corradi N."/>
            <person name="Roux C."/>
            <person name="Martin F.M."/>
        </authorList>
    </citation>
    <scope>NUCLEOTIDE SEQUENCE [LARGE SCALE GENOMIC DNA]</scope>
    <source>
        <strain evidence="2 3">DAOM 194757</strain>
    </source>
</reference>